<evidence type="ECO:0000313" key="2">
    <source>
        <dbReference type="EMBL" id="CAY77662.1"/>
    </source>
</evidence>
<gene>
    <name evidence="2" type="ORF">EC1118_1A20_0958g</name>
</gene>
<organism evidence="2 3">
    <name type="scientific">Saccharomyces cerevisiae (strain Lalvin EC1118 / Prise de mousse)</name>
    <name type="common">Baker's yeast</name>
    <dbReference type="NCBI Taxonomy" id="643680"/>
    <lineage>
        <taxon>Eukaryota</taxon>
        <taxon>Fungi</taxon>
        <taxon>Dikarya</taxon>
        <taxon>Ascomycota</taxon>
        <taxon>Saccharomycotina</taxon>
        <taxon>Saccharomycetes</taxon>
        <taxon>Saccharomycetales</taxon>
        <taxon>Saccharomycetaceae</taxon>
        <taxon>Saccharomyces</taxon>
    </lineage>
</organism>
<reference evidence="2 3" key="1">
    <citation type="journal article" date="2009" name="Proc. Natl. Acad. Sci. U.S.A.">
        <title>Eukaryote-to-eukaryote gene transfer events revealed by the genome sequence of the wine yeast Saccharomyces cerevisiae EC1118.</title>
        <authorList>
            <person name="Novo M."/>
            <person name="Bigey F."/>
            <person name="Beyne E."/>
            <person name="Galeote V."/>
            <person name="Gavory F."/>
            <person name="Mallet S."/>
            <person name="Cambot B."/>
            <person name="Legras J.L."/>
            <person name="Wincker P."/>
            <person name="Casaregola S."/>
            <person name="Dequin S."/>
        </authorList>
    </citation>
    <scope>NUCLEOTIDE SEQUENCE [LARGE SCALE GENOMIC DNA]</scope>
    <source>
        <strain evidence="3">Lalvin EC1118 / Prise de mousse</strain>
    </source>
</reference>
<feature type="compositionally biased region" description="Basic and acidic residues" evidence="1">
    <location>
        <begin position="86"/>
        <end position="98"/>
    </location>
</feature>
<evidence type="ECO:0000313" key="3">
    <source>
        <dbReference type="Proteomes" id="UP000000286"/>
    </source>
</evidence>
<name>C8Z3I8_YEAS8</name>
<feature type="compositionally biased region" description="Polar residues" evidence="1">
    <location>
        <begin position="101"/>
        <end position="110"/>
    </location>
</feature>
<dbReference type="AlphaFoldDB" id="C8Z3I8"/>
<dbReference type="HOGENOM" id="CLU_2172516_0_0_1"/>
<protein>
    <submittedName>
        <fullName evidence="2">EC1118_1A20_0958p</fullName>
    </submittedName>
</protein>
<accession>C8Z3I8</accession>
<feature type="region of interest" description="Disordered" evidence="1">
    <location>
        <begin position="85"/>
        <end position="110"/>
    </location>
</feature>
<evidence type="ECO:0000256" key="1">
    <source>
        <dbReference type="SAM" id="MobiDB-lite"/>
    </source>
</evidence>
<dbReference type="Proteomes" id="UP000000286">
    <property type="component" value="Chromosome I"/>
</dbReference>
<proteinExistence type="predicted"/>
<sequence>MFINGFVNYPVRTPPNDLLQVVLHGFLRCPLDGSQVDSIGIGHTVHGIVLPGKWVVLMCVLSFLEPPSRRYTFCEADLPYTKITARKAERPSQGEKDYNGTAKSAQSTTV</sequence>
<dbReference type="EMBL" id="FN393058">
    <property type="protein sequence ID" value="CAY77662.1"/>
    <property type="molecule type" value="Genomic_DNA"/>
</dbReference>